<accession>A0A016TF55</accession>
<comment type="caution">
    <text evidence="2">The sequence shown here is derived from an EMBL/GenBank/DDBJ whole genome shotgun (WGS) entry which is preliminary data.</text>
</comment>
<reference evidence="3" key="1">
    <citation type="journal article" date="2015" name="Nat. Genet.">
        <title>The genome and transcriptome of the zoonotic hookworm Ancylostoma ceylanicum identify infection-specific gene families.</title>
        <authorList>
            <person name="Schwarz E.M."/>
            <person name="Hu Y."/>
            <person name="Antoshechkin I."/>
            <person name="Miller M.M."/>
            <person name="Sternberg P.W."/>
            <person name="Aroian R.V."/>
        </authorList>
    </citation>
    <scope>NUCLEOTIDE SEQUENCE</scope>
    <source>
        <strain evidence="3">HY135</strain>
    </source>
</reference>
<sequence>MPSPIKHTPRTRPFDDTENSLVPSAHRNYFHSYGGLWTITHKCTRIQEDAASSMLLMETLPLSLSEIRQECQEIHSNPCMKQRRKYDRFEPQSKQEFKTKRLAAHAHGRWFDPAPVANQAIHPSGVGKLVPEESGRMKH</sequence>
<proteinExistence type="predicted"/>
<dbReference type="EMBL" id="JARK01001445">
    <property type="protein sequence ID" value="EYC01253.1"/>
    <property type="molecule type" value="Genomic_DNA"/>
</dbReference>
<evidence type="ECO:0000313" key="2">
    <source>
        <dbReference type="EMBL" id="EYC01253.1"/>
    </source>
</evidence>
<dbReference type="AlphaFoldDB" id="A0A016TF55"/>
<name>A0A016TF55_9BILA</name>
<protein>
    <submittedName>
        <fullName evidence="2">Uncharacterized protein</fullName>
    </submittedName>
</protein>
<dbReference type="Proteomes" id="UP000024635">
    <property type="component" value="Unassembled WGS sequence"/>
</dbReference>
<feature type="region of interest" description="Disordered" evidence="1">
    <location>
        <begin position="1"/>
        <end position="20"/>
    </location>
</feature>
<evidence type="ECO:0000256" key="1">
    <source>
        <dbReference type="SAM" id="MobiDB-lite"/>
    </source>
</evidence>
<gene>
    <name evidence="2" type="primary">Acey_s0109.g96</name>
    <name evidence="2" type="ORF">Y032_0109g96</name>
</gene>
<evidence type="ECO:0000313" key="3">
    <source>
        <dbReference type="Proteomes" id="UP000024635"/>
    </source>
</evidence>
<organism evidence="2 3">
    <name type="scientific">Ancylostoma ceylanicum</name>
    <dbReference type="NCBI Taxonomy" id="53326"/>
    <lineage>
        <taxon>Eukaryota</taxon>
        <taxon>Metazoa</taxon>
        <taxon>Ecdysozoa</taxon>
        <taxon>Nematoda</taxon>
        <taxon>Chromadorea</taxon>
        <taxon>Rhabditida</taxon>
        <taxon>Rhabditina</taxon>
        <taxon>Rhabditomorpha</taxon>
        <taxon>Strongyloidea</taxon>
        <taxon>Ancylostomatidae</taxon>
        <taxon>Ancylostomatinae</taxon>
        <taxon>Ancylostoma</taxon>
    </lineage>
</organism>
<keyword evidence="3" id="KW-1185">Reference proteome</keyword>